<feature type="transmembrane region" description="Helical" evidence="1">
    <location>
        <begin position="14"/>
        <end position="33"/>
    </location>
</feature>
<reference evidence="4" key="1">
    <citation type="journal article" date="2019" name="Int. J. Syst. Evol. Microbiol.">
        <title>The Global Catalogue of Microorganisms (GCM) 10K type strain sequencing project: providing services to taxonomists for standard genome sequencing and annotation.</title>
        <authorList>
            <consortium name="The Broad Institute Genomics Platform"/>
            <consortium name="The Broad Institute Genome Sequencing Center for Infectious Disease"/>
            <person name="Wu L."/>
            <person name="Ma J."/>
        </authorList>
    </citation>
    <scope>NUCLEOTIDE SEQUENCE [LARGE SCALE GENOMIC DNA]</scope>
    <source>
        <strain evidence="4">CCUG 53903</strain>
    </source>
</reference>
<evidence type="ECO:0000313" key="4">
    <source>
        <dbReference type="Proteomes" id="UP001596058"/>
    </source>
</evidence>
<evidence type="ECO:0000259" key="2">
    <source>
        <dbReference type="Pfam" id="PF13400"/>
    </source>
</evidence>
<keyword evidence="1" id="KW-1133">Transmembrane helix</keyword>
<evidence type="ECO:0000313" key="3">
    <source>
        <dbReference type="EMBL" id="MFC5828624.1"/>
    </source>
</evidence>
<feature type="domain" description="Putative Flp pilus-assembly TadG-like N-terminal" evidence="2">
    <location>
        <begin position="12"/>
        <end position="58"/>
    </location>
</feature>
<dbReference type="Pfam" id="PF13400">
    <property type="entry name" value="Tad"/>
    <property type="match status" value="1"/>
</dbReference>
<dbReference type="EMBL" id="JBHSPA010000039">
    <property type="protein sequence ID" value="MFC5828624.1"/>
    <property type="molecule type" value="Genomic_DNA"/>
</dbReference>
<dbReference type="RefSeq" id="WP_379518129.1">
    <property type="nucleotide sequence ID" value="NZ_JBHSPA010000039.1"/>
</dbReference>
<keyword evidence="4" id="KW-1185">Reference proteome</keyword>
<proteinExistence type="predicted"/>
<name>A0ABW1CS64_9ACTN</name>
<gene>
    <name evidence="3" type="ORF">ACFPZ3_32550</name>
</gene>
<evidence type="ECO:0000256" key="1">
    <source>
        <dbReference type="SAM" id="Phobius"/>
    </source>
</evidence>
<sequence length="140" mass="14637">MPKIAWRDLERGSITPYALVFITVLLLFVGLVVDVGNKLRAGWEAVGIAEEAARAGAGQIDRAAAYRGDELVVDRAAAVRAAQAYLSSSGHQGEVAVSGPASVRVTVTVTKPTWLLHLVGLPEVSMTANADGCSSFVVSC</sequence>
<keyword evidence="1" id="KW-0812">Transmembrane</keyword>
<comment type="caution">
    <text evidence="3">The sequence shown here is derived from an EMBL/GenBank/DDBJ whole genome shotgun (WGS) entry which is preliminary data.</text>
</comment>
<dbReference type="Proteomes" id="UP001596058">
    <property type="component" value="Unassembled WGS sequence"/>
</dbReference>
<keyword evidence="1" id="KW-0472">Membrane</keyword>
<accession>A0ABW1CS64</accession>
<organism evidence="3 4">
    <name type="scientific">Nonomuraea insulae</name>
    <dbReference type="NCBI Taxonomy" id="1616787"/>
    <lineage>
        <taxon>Bacteria</taxon>
        <taxon>Bacillati</taxon>
        <taxon>Actinomycetota</taxon>
        <taxon>Actinomycetes</taxon>
        <taxon>Streptosporangiales</taxon>
        <taxon>Streptosporangiaceae</taxon>
        <taxon>Nonomuraea</taxon>
    </lineage>
</organism>
<protein>
    <submittedName>
        <fullName evidence="3">Pilus assembly protein TadG-related protein</fullName>
    </submittedName>
</protein>
<dbReference type="InterPro" id="IPR028087">
    <property type="entry name" value="Tad_N"/>
</dbReference>